<evidence type="ECO:0000256" key="2">
    <source>
        <dbReference type="ARBA" id="ARBA00005364"/>
    </source>
</evidence>
<dbReference type="Proteomes" id="UP000694941">
    <property type="component" value="Unplaced"/>
</dbReference>
<name>A0ABM1RUN6_LIMPO</name>
<gene>
    <name evidence="9" type="primary">LOC111083112</name>
</gene>
<dbReference type="InterPro" id="IPR004481">
    <property type="entry name" value="K/Na/Ca-exchanger"/>
</dbReference>
<evidence type="ECO:0000313" key="9">
    <source>
        <dbReference type="RefSeq" id="XP_022235091.1"/>
    </source>
</evidence>
<dbReference type="PANTHER" id="PTHR10846">
    <property type="entry name" value="SODIUM/POTASSIUM/CALCIUM EXCHANGER"/>
    <property type="match status" value="1"/>
</dbReference>
<keyword evidence="3" id="KW-0050">Antiport</keyword>
<keyword evidence="8" id="KW-1185">Reference proteome</keyword>
<accession>A0ABM1RUN6</accession>
<keyword evidence="6" id="KW-0472">Membrane</keyword>
<comment type="similarity">
    <text evidence="2">Belongs to the Ca(2+):cation antiporter (CaCA) (TC 2.A.19) family. SLC24A subfamily.</text>
</comment>
<keyword evidence="3" id="KW-0813">Transport</keyword>
<sequence length="295" mass="32348">MEEVQKECNGKLEEVQKEISEFEKNFAKRRMSTPILHAGTKFRHGLLQLMIHSIDPLHEGKLDEKASQLHAIASLRVLLDATRTNNSELQNGAIIAHATSPTGKQCLTSSSCSTCKTSANCICNGVQSVSFANASADIHNHATTPETQISPSGGNNENETFQTDAVQTSKIENNVTSLTLTSGNSVNDIKQMNPDIEEKKDSVPSDNNKQQNKINKSNSSASAYEITADVEQPPSASPPAAPTELQQTSNPEKEEETASPLDISWPDTWRKRLNYVLLAPIIFPLWLTLPDVRKE</sequence>
<proteinExistence type="inferred from homology"/>
<evidence type="ECO:0000256" key="7">
    <source>
        <dbReference type="SAM" id="MobiDB-lite"/>
    </source>
</evidence>
<feature type="non-terminal residue" evidence="9">
    <location>
        <position position="295"/>
    </location>
</feature>
<evidence type="ECO:0000313" key="8">
    <source>
        <dbReference type="Proteomes" id="UP000694941"/>
    </source>
</evidence>
<comment type="subcellular location">
    <subcellularLocation>
        <location evidence="1">Membrane</location>
        <topology evidence="1">Multi-pass membrane protein</topology>
    </subcellularLocation>
</comment>
<keyword evidence="4" id="KW-0812">Transmembrane</keyword>
<feature type="region of interest" description="Disordered" evidence="7">
    <location>
        <begin position="197"/>
        <end position="261"/>
    </location>
</feature>
<evidence type="ECO:0000256" key="5">
    <source>
        <dbReference type="ARBA" id="ARBA00022989"/>
    </source>
</evidence>
<reference evidence="9" key="1">
    <citation type="submission" date="2025-08" db="UniProtKB">
        <authorList>
            <consortium name="RefSeq"/>
        </authorList>
    </citation>
    <scope>IDENTIFICATION</scope>
    <source>
        <tissue evidence="9">Muscle</tissue>
    </source>
</reference>
<protein>
    <submittedName>
        <fullName evidence="9">Sodium/potassium/calcium exchanger 1-like</fullName>
    </submittedName>
</protein>
<evidence type="ECO:0000256" key="4">
    <source>
        <dbReference type="ARBA" id="ARBA00022692"/>
    </source>
</evidence>
<feature type="compositionally biased region" description="Low complexity" evidence="7">
    <location>
        <begin position="205"/>
        <end position="223"/>
    </location>
</feature>
<organism evidence="8 9">
    <name type="scientific">Limulus polyphemus</name>
    <name type="common">Atlantic horseshoe crab</name>
    <dbReference type="NCBI Taxonomy" id="6850"/>
    <lineage>
        <taxon>Eukaryota</taxon>
        <taxon>Metazoa</taxon>
        <taxon>Ecdysozoa</taxon>
        <taxon>Arthropoda</taxon>
        <taxon>Chelicerata</taxon>
        <taxon>Merostomata</taxon>
        <taxon>Xiphosura</taxon>
        <taxon>Limulidae</taxon>
        <taxon>Limulus</taxon>
    </lineage>
</organism>
<evidence type="ECO:0000256" key="3">
    <source>
        <dbReference type="ARBA" id="ARBA00022449"/>
    </source>
</evidence>
<evidence type="ECO:0000256" key="6">
    <source>
        <dbReference type="ARBA" id="ARBA00023136"/>
    </source>
</evidence>
<evidence type="ECO:0000256" key="1">
    <source>
        <dbReference type="ARBA" id="ARBA00004141"/>
    </source>
</evidence>
<dbReference type="PANTHER" id="PTHR10846:SF72">
    <property type="entry name" value="SODIUM_POTASSIUM_CALCIUM EXCHANGER NCKX30C"/>
    <property type="match status" value="1"/>
</dbReference>
<dbReference type="GeneID" id="111083112"/>
<dbReference type="RefSeq" id="XP_022235091.1">
    <property type="nucleotide sequence ID" value="XM_022379383.1"/>
</dbReference>
<keyword evidence="5" id="KW-1133">Transmembrane helix</keyword>